<reference evidence="3" key="2">
    <citation type="submission" date="2020-05" db="UniProtKB">
        <authorList>
            <consortium name="EnsemblMetazoa"/>
        </authorList>
    </citation>
    <scope>IDENTIFICATION</scope>
    <source>
        <strain evidence="3">FAR1</strain>
    </source>
</reference>
<feature type="compositionally biased region" description="Low complexity" evidence="1">
    <location>
        <begin position="1241"/>
        <end position="1255"/>
    </location>
</feature>
<name>A0A182QWD4_9DIPT</name>
<reference evidence="4" key="1">
    <citation type="submission" date="2014-01" db="EMBL/GenBank/DDBJ databases">
        <title>The Genome Sequence of Anopheles farauti FAR1 (V2).</title>
        <authorList>
            <consortium name="The Broad Institute Genomics Platform"/>
            <person name="Neafsey D.E."/>
            <person name="Besansky N."/>
            <person name="Howell P."/>
            <person name="Walton C."/>
            <person name="Young S.K."/>
            <person name="Zeng Q."/>
            <person name="Gargeya S."/>
            <person name="Fitzgerald M."/>
            <person name="Haas B."/>
            <person name="Abouelleil A."/>
            <person name="Allen A.W."/>
            <person name="Alvarado L."/>
            <person name="Arachchi H.M."/>
            <person name="Berlin A.M."/>
            <person name="Chapman S.B."/>
            <person name="Gainer-Dewar J."/>
            <person name="Goldberg J."/>
            <person name="Griggs A."/>
            <person name="Gujja S."/>
            <person name="Hansen M."/>
            <person name="Howarth C."/>
            <person name="Imamovic A."/>
            <person name="Ireland A."/>
            <person name="Larimer J."/>
            <person name="McCowan C."/>
            <person name="Murphy C."/>
            <person name="Pearson M."/>
            <person name="Poon T.W."/>
            <person name="Priest M."/>
            <person name="Roberts A."/>
            <person name="Saif S."/>
            <person name="Shea T."/>
            <person name="Sisk P."/>
            <person name="Sykes S."/>
            <person name="Wortman J."/>
            <person name="Nusbaum C."/>
            <person name="Birren B."/>
        </authorList>
    </citation>
    <scope>NUCLEOTIDE SEQUENCE [LARGE SCALE GENOMIC DNA]</scope>
    <source>
        <strain evidence="4">FAR1</strain>
    </source>
</reference>
<feature type="compositionally biased region" description="Low complexity" evidence="1">
    <location>
        <begin position="476"/>
        <end position="497"/>
    </location>
</feature>
<evidence type="ECO:0000256" key="1">
    <source>
        <dbReference type="SAM" id="MobiDB-lite"/>
    </source>
</evidence>
<feature type="domain" description="Apple" evidence="2">
    <location>
        <begin position="518"/>
        <end position="610"/>
    </location>
</feature>
<feature type="domain" description="Apple" evidence="2">
    <location>
        <begin position="67"/>
        <end position="151"/>
    </location>
</feature>
<dbReference type="EnsemblMetazoa" id="AFAF018197-RA">
    <property type="protein sequence ID" value="AFAF018197-PA"/>
    <property type="gene ID" value="AFAF018197"/>
</dbReference>
<feature type="compositionally biased region" description="Low complexity" evidence="1">
    <location>
        <begin position="259"/>
        <end position="270"/>
    </location>
</feature>
<dbReference type="CDD" id="cd01099">
    <property type="entry name" value="PAN_AP_HGF"/>
    <property type="match status" value="3"/>
</dbReference>
<feature type="compositionally biased region" description="Basic and acidic residues" evidence="1">
    <location>
        <begin position="1409"/>
        <end position="1421"/>
    </location>
</feature>
<feature type="compositionally biased region" description="Polar residues" evidence="1">
    <location>
        <begin position="238"/>
        <end position="258"/>
    </location>
</feature>
<dbReference type="PROSITE" id="PS50948">
    <property type="entry name" value="PAN"/>
    <property type="match status" value="4"/>
</dbReference>
<dbReference type="SUPFAM" id="SSF57414">
    <property type="entry name" value="Hairpin loop containing domain-like"/>
    <property type="match status" value="2"/>
</dbReference>
<feature type="region of interest" description="Disordered" evidence="1">
    <location>
        <begin position="737"/>
        <end position="786"/>
    </location>
</feature>
<dbReference type="STRING" id="69004.A0A182QWD4"/>
<dbReference type="PANTHER" id="PTHR47327:SF13">
    <property type="entry name" value="APPLE DOMAIN-CONTAINING PROTEIN"/>
    <property type="match status" value="1"/>
</dbReference>
<dbReference type="InterPro" id="IPR052774">
    <property type="entry name" value="Celegans_DevNeuronal_Protein"/>
</dbReference>
<dbReference type="PANTHER" id="PTHR47327">
    <property type="entry name" value="FI18240P1-RELATED"/>
    <property type="match status" value="1"/>
</dbReference>
<feature type="domain" description="Apple" evidence="2">
    <location>
        <begin position="903"/>
        <end position="986"/>
    </location>
</feature>
<feature type="domain" description="Apple" evidence="2">
    <location>
        <begin position="1006"/>
        <end position="1093"/>
    </location>
</feature>
<evidence type="ECO:0000259" key="2">
    <source>
        <dbReference type="PROSITE" id="PS50948"/>
    </source>
</evidence>
<feature type="region of interest" description="Disordered" evidence="1">
    <location>
        <begin position="155"/>
        <end position="341"/>
    </location>
</feature>
<feature type="region of interest" description="Disordered" evidence="1">
    <location>
        <begin position="1409"/>
        <end position="1433"/>
    </location>
</feature>
<dbReference type="InterPro" id="IPR003609">
    <property type="entry name" value="Pan_app"/>
</dbReference>
<feature type="region of interest" description="Disordered" evidence="1">
    <location>
        <begin position="379"/>
        <end position="513"/>
    </location>
</feature>
<dbReference type="SMART" id="SM00473">
    <property type="entry name" value="PAN_AP"/>
    <property type="match status" value="5"/>
</dbReference>
<dbReference type="Gene3D" id="3.50.4.10">
    <property type="entry name" value="Hepatocyte Growth Factor"/>
    <property type="match status" value="4"/>
</dbReference>
<dbReference type="EMBL" id="AXCN02000678">
    <property type="status" value="NOT_ANNOTATED_CDS"/>
    <property type="molecule type" value="Genomic_DNA"/>
</dbReference>
<feature type="compositionally biased region" description="Basic and acidic residues" evidence="1">
    <location>
        <begin position="1256"/>
        <end position="1266"/>
    </location>
</feature>
<feature type="compositionally biased region" description="Basic and acidic residues" evidence="1">
    <location>
        <begin position="1227"/>
        <end position="1237"/>
    </location>
</feature>
<feature type="region of interest" description="Disordered" evidence="1">
    <location>
        <begin position="1227"/>
        <end position="1329"/>
    </location>
</feature>
<feature type="compositionally biased region" description="Basic and acidic residues" evidence="1">
    <location>
        <begin position="1310"/>
        <end position="1324"/>
    </location>
</feature>
<protein>
    <recommendedName>
        <fullName evidence="2">Apple domain-containing protein</fullName>
    </recommendedName>
</protein>
<feature type="compositionally biased region" description="Polar residues" evidence="1">
    <location>
        <begin position="1267"/>
        <end position="1280"/>
    </location>
</feature>
<dbReference type="Proteomes" id="UP000075886">
    <property type="component" value="Unassembled WGS sequence"/>
</dbReference>
<evidence type="ECO:0000313" key="3">
    <source>
        <dbReference type="EnsemblMetazoa" id="AFAF018197-PA"/>
    </source>
</evidence>
<evidence type="ECO:0000313" key="4">
    <source>
        <dbReference type="Proteomes" id="UP000075886"/>
    </source>
</evidence>
<feature type="compositionally biased region" description="Gly residues" evidence="1">
    <location>
        <begin position="406"/>
        <end position="423"/>
    </location>
</feature>
<feature type="compositionally biased region" description="Low complexity" evidence="1">
    <location>
        <begin position="1285"/>
        <end position="1296"/>
    </location>
</feature>
<accession>A0A182QWD4</accession>
<feature type="compositionally biased region" description="Basic and acidic residues" evidence="1">
    <location>
        <begin position="737"/>
        <end position="764"/>
    </location>
</feature>
<sequence length="1473" mass="164903">MIHFWSTSLSSQRSEAHGRGSRIGMTEMERKAPIIVVGYQLRLLLLTVTFATAIQIDNRLVQPQHDCFERIALGAMLPFEKTFRNSDTNSLKICETLCLNDKECQTFAFGISGRGNGTCQLSANTIDATKSRPVGTIFDPDFDLYARKYNCFLDGPTNPPPKPGGLGIFPNGEIQPGGGQRQPPPPPLPSSAAQPPSGGAFPPPSLIERPGPPVFGPPISSAGIDSPTTANGGFVDNSRPTSEYGTTAPGTTYGQTNGETLPETTAPAEEFYSTKEHSQPGPGNPYLPTSTAAGPQYTLVTGERLPPTQTAATMPDREGPTKYPPDYRPPSYGGSGPAKPANYPYQFPMLYETHYPLPNDKNGYPEIYAQNVPTLDNNYLRPEYGGTSYGRPVASSGSTPQAPGTSGTGYGGVQRPSGSGGASNYGDNNAPHRPSGYGNDHNTGPNRPSAPETSGYGGQSVRPSQSGPNHSGPSGYGVVRPAPAPPVASSGPSAGAGYNVHEDKLDLHPPVTSSKRPCYRRVLAGKRVAPHWVRRTLICERVEDCQRECGDERRFSCEGFNYRLDPTGRGQGDCELIDQPLSQIDLYSSPHQRDSNLIRDPDYDYYERDRSANANCRSSCKDCMVKPFRPALEFVRPTTYRPHHPESYKPYPSEQHPYEEDHRYKPVITAIDKYRPPSYPSRPDFERYSPSSSYYPVAPPAPLDSYRPVIPYKPQYGSEIDRYGTLDQAFFKPYETRPEYPRPLHHEDIRPAHRPRHPYEDRDPVPPLLPPPSQHAAPPSHVSTVQQYGSKPNTFIPYLIGQSIHKNGGIYGGSYGPSYNVDSYKSISDYWGLRNEIKRYDSPSFNYFELRNDHHFDDNNVWSYGGSKYGYEEDHHHQPHPYSEHRPSGFGQQWIRRPSHEECSVKSSEGFRLHKGVVKYALNTPTVIECERMCYSETRFRCHTFSYRYSAVSRENCLLCDRPFNLLDFYADLEPDRDYDIYSMSDDAKTCHPELGHPRRDYNAQCFIRVIDSARFFKSIVRDSLTVRSIGECELECIKASKFTCRAFTYSFGPNAVNAVIDNCQLSDWPVRDMDKDRHLVLDETFDVFERASYGQGCEIQPIIDDKHNKKFCYLGYGSPAKLLSSAIKKVTSVNTELDCKNECVRLREATHFKCLSFSFSSQASTYNCEMSDLDQSELKLGVHYAHTNDRDFWLFAWNPFDYTCRDKITTISGGTRVNHDRRIDIFREPGNGDRTGRTGAGTRTTNNNTTTTTLDRNHKDDHDKNSNTSTSMLTITANRLSDRSSTSNTNSTNSSFIILLPGSGPNRTSDARRADEDIKRSPKSDGSWRQYTVSGKPCRYGTKCERNKITGFYSCEIEGGEIGSWDYCCKTDHPCGYSRGFDYPWCFVGDASDQWRKCSDKYFPKKQHDSRYQNKDKKGEVYQPPPKPGGLRHLDGVTAPAELWPVTYLYEKGPPNATEISNNVIDCKKDKC</sequence>
<dbReference type="Pfam" id="PF00024">
    <property type="entry name" value="PAN_1"/>
    <property type="match status" value="2"/>
</dbReference>
<keyword evidence="4" id="KW-1185">Reference proteome</keyword>
<dbReference type="VEuPathDB" id="VectorBase:AFAF018197"/>
<dbReference type="GO" id="GO:0009653">
    <property type="term" value="P:anatomical structure morphogenesis"/>
    <property type="evidence" value="ECO:0007669"/>
    <property type="project" value="TreeGrafter"/>
</dbReference>
<feature type="compositionally biased region" description="Polar residues" evidence="1">
    <location>
        <begin position="461"/>
        <end position="472"/>
    </location>
</feature>
<proteinExistence type="predicted"/>
<feature type="compositionally biased region" description="Polar residues" evidence="1">
    <location>
        <begin position="395"/>
        <end position="405"/>
    </location>
</feature>
<feature type="compositionally biased region" description="Pro residues" evidence="1">
    <location>
        <begin position="201"/>
        <end position="216"/>
    </location>
</feature>
<feature type="compositionally biased region" description="Low complexity" evidence="1">
    <location>
        <begin position="190"/>
        <end position="200"/>
    </location>
</feature>
<organism evidence="3 4">
    <name type="scientific">Anopheles farauti</name>
    <dbReference type="NCBI Taxonomy" id="69004"/>
    <lineage>
        <taxon>Eukaryota</taxon>
        <taxon>Metazoa</taxon>
        <taxon>Ecdysozoa</taxon>
        <taxon>Arthropoda</taxon>
        <taxon>Hexapoda</taxon>
        <taxon>Insecta</taxon>
        <taxon>Pterygota</taxon>
        <taxon>Neoptera</taxon>
        <taxon>Endopterygota</taxon>
        <taxon>Diptera</taxon>
        <taxon>Nematocera</taxon>
        <taxon>Culicoidea</taxon>
        <taxon>Culicidae</taxon>
        <taxon>Anophelinae</taxon>
        <taxon>Anopheles</taxon>
    </lineage>
</organism>